<proteinExistence type="predicted"/>
<accession>A0A392UN15</accession>
<evidence type="ECO:0000313" key="2">
    <source>
        <dbReference type="EMBL" id="MCI73826.1"/>
    </source>
</evidence>
<dbReference type="Proteomes" id="UP000265520">
    <property type="component" value="Unassembled WGS sequence"/>
</dbReference>
<protein>
    <submittedName>
        <fullName evidence="2">Uncharacterized protein</fullName>
    </submittedName>
</protein>
<organism evidence="2 3">
    <name type="scientific">Trifolium medium</name>
    <dbReference type="NCBI Taxonomy" id="97028"/>
    <lineage>
        <taxon>Eukaryota</taxon>
        <taxon>Viridiplantae</taxon>
        <taxon>Streptophyta</taxon>
        <taxon>Embryophyta</taxon>
        <taxon>Tracheophyta</taxon>
        <taxon>Spermatophyta</taxon>
        <taxon>Magnoliopsida</taxon>
        <taxon>eudicotyledons</taxon>
        <taxon>Gunneridae</taxon>
        <taxon>Pentapetalae</taxon>
        <taxon>rosids</taxon>
        <taxon>fabids</taxon>
        <taxon>Fabales</taxon>
        <taxon>Fabaceae</taxon>
        <taxon>Papilionoideae</taxon>
        <taxon>50 kb inversion clade</taxon>
        <taxon>NPAAA clade</taxon>
        <taxon>Hologalegina</taxon>
        <taxon>IRL clade</taxon>
        <taxon>Trifolieae</taxon>
        <taxon>Trifolium</taxon>
    </lineage>
</organism>
<keyword evidence="3" id="KW-1185">Reference proteome</keyword>
<name>A0A392UN15_9FABA</name>
<reference evidence="2 3" key="1">
    <citation type="journal article" date="2018" name="Front. Plant Sci.">
        <title>Red Clover (Trifolium pratense) and Zigzag Clover (T. medium) - A Picture of Genomic Similarities and Differences.</title>
        <authorList>
            <person name="Dluhosova J."/>
            <person name="Istvanek J."/>
            <person name="Nedelnik J."/>
            <person name="Repkova J."/>
        </authorList>
    </citation>
    <scope>NUCLEOTIDE SEQUENCE [LARGE SCALE GENOMIC DNA]</scope>
    <source>
        <strain evidence="3">cv. 10/8</strain>
        <tissue evidence="2">Leaf</tissue>
    </source>
</reference>
<feature type="region of interest" description="Disordered" evidence="1">
    <location>
        <begin position="1"/>
        <end position="67"/>
    </location>
</feature>
<evidence type="ECO:0000256" key="1">
    <source>
        <dbReference type="SAM" id="MobiDB-lite"/>
    </source>
</evidence>
<comment type="caution">
    <text evidence="2">The sequence shown here is derived from an EMBL/GenBank/DDBJ whole genome shotgun (WGS) entry which is preliminary data.</text>
</comment>
<feature type="compositionally biased region" description="Polar residues" evidence="1">
    <location>
        <begin position="56"/>
        <end position="67"/>
    </location>
</feature>
<sequence>MAGENNGVLYNGEPRIPLGMPHIEADNCDGATTTTSKNDPDYDPYIPESPHDLSLPRTSLSEPEQIR</sequence>
<evidence type="ECO:0000313" key="3">
    <source>
        <dbReference type="Proteomes" id="UP000265520"/>
    </source>
</evidence>
<dbReference type="AlphaFoldDB" id="A0A392UN15"/>
<dbReference type="EMBL" id="LXQA010847423">
    <property type="protein sequence ID" value="MCI73826.1"/>
    <property type="molecule type" value="Genomic_DNA"/>
</dbReference>